<dbReference type="GO" id="GO:0005737">
    <property type="term" value="C:cytoplasm"/>
    <property type="evidence" value="ECO:0007669"/>
    <property type="project" value="UniProtKB-SubCell"/>
</dbReference>
<evidence type="ECO:0000256" key="2">
    <source>
        <dbReference type="ARBA" id="ARBA00022490"/>
    </source>
</evidence>
<gene>
    <name evidence="6" type="primary">ytfE</name>
    <name evidence="6" type="ORF">Pla133_00400</name>
</gene>
<evidence type="ECO:0000256" key="3">
    <source>
        <dbReference type="ARBA" id="ARBA00022723"/>
    </source>
</evidence>
<evidence type="ECO:0000256" key="1">
    <source>
        <dbReference type="ARBA" id="ARBA00004496"/>
    </source>
</evidence>
<dbReference type="Gene3D" id="1.20.120.520">
    <property type="entry name" value="nmb1532 protein domain like"/>
    <property type="match status" value="1"/>
</dbReference>
<evidence type="ECO:0000256" key="4">
    <source>
        <dbReference type="ARBA" id="ARBA00023004"/>
    </source>
</evidence>
<sequence>MNTNPLVQADRRLSDLALALPGAARVFHRHGLDFCCGGRATLSEACADQDLDLEQVLRELSVEPSAGEPAARWVEAPLAELVEHVLERYHAGHREELPRLVAMAEKVERVHADKSSCPHGLAAHLQLIADSMEEHMQKEEQVLFPMLLAGRGRMAAMPITCMREEHDDHGRNFVKLRALAQDYAAPAEACATWRALYQGIEQFVIDGMEHVALENNVLFQRALSG</sequence>
<dbReference type="Pfam" id="PF04405">
    <property type="entry name" value="ScdA_N"/>
    <property type="match status" value="1"/>
</dbReference>
<keyword evidence="3" id="KW-0479">Metal-binding</keyword>
<feature type="domain" description="Hemerythrin-like" evidence="5">
    <location>
        <begin position="84"/>
        <end position="221"/>
    </location>
</feature>
<organism evidence="6 7">
    <name type="scientific">Engelhardtia mirabilis</name>
    <dbReference type="NCBI Taxonomy" id="2528011"/>
    <lineage>
        <taxon>Bacteria</taxon>
        <taxon>Pseudomonadati</taxon>
        <taxon>Planctomycetota</taxon>
        <taxon>Planctomycetia</taxon>
        <taxon>Planctomycetia incertae sedis</taxon>
        <taxon>Engelhardtia</taxon>
    </lineage>
</organism>
<dbReference type="PANTHER" id="PTHR36438:SF1">
    <property type="entry name" value="IRON-SULFUR CLUSTER REPAIR PROTEIN YTFE"/>
    <property type="match status" value="1"/>
</dbReference>
<dbReference type="InterPro" id="IPR019903">
    <property type="entry name" value="RIC_family"/>
</dbReference>
<evidence type="ECO:0000313" key="6">
    <source>
        <dbReference type="EMBL" id="QDU64978.1"/>
    </source>
</evidence>
<name>A0A518BDB5_9BACT</name>
<dbReference type="NCBIfam" id="NF008221">
    <property type="entry name" value="PRK10992.1"/>
    <property type="match status" value="1"/>
</dbReference>
<dbReference type="NCBIfam" id="TIGR03652">
    <property type="entry name" value="FeS_repair_RIC"/>
    <property type="match status" value="1"/>
</dbReference>
<dbReference type="RefSeq" id="WP_419191975.1">
    <property type="nucleotide sequence ID" value="NZ_CP036287.1"/>
</dbReference>
<evidence type="ECO:0000313" key="7">
    <source>
        <dbReference type="Proteomes" id="UP000316921"/>
    </source>
</evidence>
<dbReference type="EMBL" id="CP036287">
    <property type="protein sequence ID" value="QDU64978.1"/>
    <property type="molecule type" value="Genomic_DNA"/>
</dbReference>
<comment type="subcellular location">
    <subcellularLocation>
        <location evidence="1">Cytoplasm</location>
    </subcellularLocation>
</comment>
<dbReference type="AlphaFoldDB" id="A0A518BDB5"/>
<dbReference type="Pfam" id="PF01814">
    <property type="entry name" value="Hemerythrin"/>
    <property type="match status" value="1"/>
</dbReference>
<keyword evidence="7" id="KW-1185">Reference proteome</keyword>
<protein>
    <submittedName>
        <fullName evidence="6">Iron-sulfur cluster repair protein YtfE</fullName>
    </submittedName>
</protein>
<keyword evidence="4" id="KW-0408">Iron</keyword>
<proteinExistence type="predicted"/>
<dbReference type="Proteomes" id="UP000316921">
    <property type="component" value="Chromosome"/>
</dbReference>
<dbReference type="InterPro" id="IPR012312">
    <property type="entry name" value="Hemerythrin-like"/>
</dbReference>
<dbReference type="KEGG" id="pbap:Pla133_00400"/>
<reference evidence="6 7" key="1">
    <citation type="submission" date="2019-02" db="EMBL/GenBank/DDBJ databases">
        <title>Deep-cultivation of Planctomycetes and their phenomic and genomic characterization uncovers novel biology.</title>
        <authorList>
            <person name="Wiegand S."/>
            <person name="Jogler M."/>
            <person name="Boedeker C."/>
            <person name="Pinto D."/>
            <person name="Vollmers J."/>
            <person name="Rivas-Marin E."/>
            <person name="Kohn T."/>
            <person name="Peeters S.H."/>
            <person name="Heuer A."/>
            <person name="Rast P."/>
            <person name="Oberbeckmann S."/>
            <person name="Bunk B."/>
            <person name="Jeske O."/>
            <person name="Meyerdierks A."/>
            <person name="Storesund J.E."/>
            <person name="Kallscheuer N."/>
            <person name="Luecker S."/>
            <person name="Lage O.M."/>
            <person name="Pohl T."/>
            <person name="Merkel B.J."/>
            <person name="Hornburger P."/>
            <person name="Mueller R.-W."/>
            <person name="Bruemmer F."/>
            <person name="Labrenz M."/>
            <person name="Spormann A.M."/>
            <person name="Op den Camp H."/>
            <person name="Overmann J."/>
            <person name="Amann R."/>
            <person name="Jetten M.S.M."/>
            <person name="Mascher T."/>
            <person name="Medema M.H."/>
            <person name="Devos D.P."/>
            <person name="Kaster A.-K."/>
            <person name="Ovreas L."/>
            <person name="Rohde M."/>
            <person name="Galperin M.Y."/>
            <person name="Jogler C."/>
        </authorList>
    </citation>
    <scope>NUCLEOTIDE SEQUENCE [LARGE SCALE GENOMIC DNA]</scope>
    <source>
        <strain evidence="6 7">Pla133</strain>
    </source>
</reference>
<accession>A0A518BDB5</accession>
<dbReference type="PANTHER" id="PTHR36438">
    <property type="entry name" value="IRON-SULFUR CLUSTER REPAIR PROTEIN YTFE"/>
    <property type="match status" value="1"/>
</dbReference>
<evidence type="ECO:0000259" key="5">
    <source>
        <dbReference type="Pfam" id="PF01814"/>
    </source>
</evidence>
<keyword evidence="2" id="KW-0963">Cytoplasm</keyword>
<dbReference type="GO" id="GO:0046872">
    <property type="term" value="F:metal ion binding"/>
    <property type="evidence" value="ECO:0007669"/>
    <property type="project" value="UniProtKB-KW"/>
</dbReference>